<dbReference type="SUPFAM" id="SSF53448">
    <property type="entry name" value="Nucleotide-diphospho-sugar transferases"/>
    <property type="match status" value="1"/>
</dbReference>
<protein>
    <submittedName>
        <fullName evidence="2">Glycosyltransferase family 2 protein</fullName>
    </submittedName>
</protein>
<gene>
    <name evidence="2" type="ORF">IAA96_07200</name>
</gene>
<dbReference type="Pfam" id="PF00535">
    <property type="entry name" value="Glycos_transf_2"/>
    <property type="match status" value="1"/>
</dbReference>
<dbReference type="EMBL" id="JADIMS010000134">
    <property type="protein sequence ID" value="MBO8450877.1"/>
    <property type="molecule type" value="Genomic_DNA"/>
</dbReference>
<organism evidence="2 3">
    <name type="scientific">Candidatus Avitreponema avistercoris</name>
    <dbReference type="NCBI Taxonomy" id="2840705"/>
    <lineage>
        <taxon>Bacteria</taxon>
        <taxon>Pseudomonadati</taxon>
        <taxon>Spirochaetota</taxon>
        <taxon>Spirochaetia</taxon>
        <taxon>Spirochaetales</taxon>
        <taxon>Candidatus Avitreponema</taxon>
    </lineage>
</organism>
<dbReference type="InterPro" id="IPR001173">
    <property type="entry name" value="Glyco_trans_2-like"/>
</dbReference>
<feature type="non-terminal residue" evidence="2">
    <location>
        <position position="157"/>
    </location>
</feature>
<name>A0A9D9EPE9_9SPIR</name>
<comment type="caution">
    <text evidence="2">The sequence shown here is derived from an EMBL/GenBank/DDBJ whole genome shotgun (WGS) entry which is preliminary data.</text>
</comment>
<accession>A0A9D9EPE9</accession>
<sequence length="157" mass="17920">MRHFFTVAVPTYNSALYIRQNLNGILSQTFRDFCLLILDDGSTDNTVEIVQSFLPELNKKGISVNLIQNDGNIGGYANFNRCIDLAEGAYLFIHHADDVMKPEMLETLHERIVTLGDFSILHVNSNAISQDGEIEDHPYFQWTKKDQIFIEQDGHPF</sequence>
<dbReference type="Gene3D" id="3.90.550.10">
    <property type="entry name" value="Spore Coat Polysaccharide Biosynthesis Protein SpsA, Chain A"/>
    <property type="match status" value="1"/>
</dbReference>
<reference evidence="2" key="1">
    <citation type="submission" date="2020-10" db="EMBL/GenBank/DDBJ databases">
        <authorList>
            <person name="Gilroy R."/>
        </authorList>
    </citation>
    <scope>NUCLEOTIDE SEQUENCE</scope>
    <source>
        <strain evidence="2">B3-4054</strain>
    </source>
</reference>
<evidence type="ECO:0000313" key="2">
    <source>
        <dbReference type="EMBL" id="MBO8450877.1"/>
    </source>
</evidence>
<evidence type="ECO:0000259" key="1">
    <source>
        <dbReference type="Pfam" id="PF00535"/>
    </source>
</evidence>
<proteinExistence type="predicted"/>
<feature type="domain" description="Glycosyltransferase 2-like" evidence="1">
    <location>
        <begin position="6"/>
        <end position="116"/>
    </location>
</feature>
<dbReference type="PANTHER" id="PTHR22916:SF3">
    <property type="entry name" value="UDP-GLCNAC:BETAGAL BETA-1,3-N-ACETYLGLUCOSAMINYLTRANSFERASE-LIKE PROTEIN 1"/>
    <property type="match status" value="1"/>
</dbReference>
<dbReference type="GO" id="GO:0016758">
    <property type="term" value="F:hexosyltransferase activity"/>
    <property type="evidence" value="ECO:0007669"/>
    <property type="project" value="UniProtKB-ARBA"/>
</dbReference>
<reference evidence="2" key="2">
    <citation type="journal article" date="2021" name="PeerJ">
        <title>Extensive microbial diversity within the chicken gut microbiome revealed by metagenomics and culture.</title>
        <authorList>
            <person name="Gilroy R."/>
            <person name="Ravi A."/>
            <person name="Getino M."/>
            <person name="Pursley I."/>
            <person name="Horton D.L."/>
            <person name="Alikhan N.F."/>
            <person name="Baker D."/>
            <person name="Gharbi K."/>
            <person name="Hall N."/>
            <person name="Watson M."/>
            <person name="Adriaenssens E.M."/>
            <person name="Foster-Nyarko E."/>
            <person name="Jarju S."/>
            <person name="Secka A."/>
            <person name="Antonio M."/>
            <person name="Oren A."/>
            <person name="Chaudhuri R.R."/>
            <person name="La Ragione R."/>
            <person name="Hildebrand F."/>
            <person name="Pallen M.J."/>
        </authorList>
    </citation>
    <scope>NUCLEOTIDE SEQUENCE</scope>
    <source>
        <strain evidence="2">B3-4054</strain>
    </source>
</reference>
<dbReference type="AlphaFoldDB" id="A0A9D9EPE9"/>
<evidence type="ECO:0000313" key="3">
    <source>
        <dbReference type="Proteomes" id="UP000823616"/>
    </source>
</evidence>
<dbReference type="InterPro" id="IPR029044">
    <property type="entry name" value="Nucleotide-diphossugar_trans"/>
</dbReference>
<dbReference type="CDD" id="cd00761">
    <property type="entry name" value="Glyco_tranf_GTA_type"/>
    <property type="match status" value="1"/>
</dbReference>
<dbReference type="Proteomes" id="UP000823616">
    <property type="component" value="Unassembled WGS sequence"/>
</dbReference>
<dbReference type="PANTHER" id="PTHR22916">
    <property type="entry name" value="GLYCOSYLTRANSFERASE"/>
    <property type="match status" value="1"/>
</dbReference>